<dbReference type="AlphaFoldDB" id="A0A5J4Q2S0"/>
<proteinExistence type="predicted"/>
<organism evidence="1">
    <name type="scientific">termite gut metagenome</name>
    <dbReference type="NCBI Taxonomy" id="433724"/>
    <lineage>
        <taxon>unclassified sequences</taxon>
        <taxon>metagenomes</taxon>
        <taxon>organismal metagenomes</taxon>
    </lineage>
</organism>
<evidence type="ECO:0000313" key="1">
    <source>
        <dbReference type="EMBL" id="KAA6315967.1"/>
    </source>
</evidence>
<comment type="caution">
    <text evidence="1">The sequence shown here is derived from an EMBL/GenBank/DDBJ whole genome shotgun (WGS) entry which is preliminary data.</text>
</comment>
<sequence>MKTLSFGLFLIILSVLSVDTTYASDKFKLEDFAMRLEQSTALPHRI</sequence>
<protein>
    <submittedName>
        <fullName evidence="1">Uncharacterized protein</fullName>
    </submittedName>
</protein>
<dbReference type="EMBL" id="SNRY01005052">
    <property type="protein sequence ID" value="KAA6315967.1"/>
    <property type="molecule type" value="Genomic_DNA"/>
</dbReference>
<accession>A0A5J4Q2S0</accession>
<name>A0A5J4Q2S0_9ZZZZ</name>
<gene>
    <name evidence="1" type="ORF">EZS27_033654</name>
</gene>
<reference evidence="1" key="1">
    <citation type="submission" date="2019-03" db="EMBL/GenBank/DDBJ databases">
        <title>Single cell metagenomics reveals metabolic interactions within the superorganism composed of flagellate Streblomastix strix and complex community of Bacteroidetes bacteria on its surface.</title>
        <authorList>
            <person name="Treitli S.C."/>
            <person name="Kolisko M."/>
            <person name="Husnik F."/>
            <person name="Keeling P."/>
            <person name="Hampl V."/>
        </authorList>
    </citation>
    <scope>NUCLEOTIDE SEQUENCE</scope>
    <source>
        <strain evidence="1">STM</strain>
    </source>
</reference>